<evidence type="ECO:0000256" key="3">
    <source>
        <dbReference type="PIRNR" id="PIRNR000124"/>
    </source>
</evidence>
<dbReference type="GO" id="GO:0000271">
    <property type="term" value="P:polysaccharide biosynthetic process"/>
    <property type="evidence" value="ECO:0007669"/>
    <property type="project" value="InterPro"/>
</dbReference>
<dbReference type="PANTHER" id="PTHR43491:SF1">
    <property type="entry name" value="UDP-N-ACETYL-D-MANNOSAMINE DEHYDROGENASE"/>
    <property type="match status" value="1"/>
</dbReference>
<evidence type="ECO:0000259" key="4">
    <source>
        <dbReference type="SMART" id="SM00984"/>
    </source>
</evidence>
<dbReference type="EMBL" id="FNTV01000001">
    <property type="protein sequence ID" value="SEE64805.1"/>
    <property type="molecule type" value="Genomic_DNA"/>
</dbReference>
<dbReference type="RefSeq" id="WP_244516835.1">
    <property type="nucleotide sequence ID" value="NZ_FNTV01000001.1"/>
</dbReference>
<dbReference type="Pfam" id="PF03721">
    <property type="entry name" value="UDPG_MGDP_dh_N"/>
    <property type="match status" value="1"/>
</dbReference>
<dbReference type="GO" id="GO:0016628">
    <property type="term" value="F:oxidoreductase activity, acting on the CH-CH group of donors, NAD or NADP as acceptor"/>
    <property type="evidence" value="ECO:0007669"/>
    <property type="project" value="InterPro"/>
</dbReference>
<dbReference type="PIRSF" id="PIRSF000124">
    <property type="entry name" value="UDPglc_GDPman_dh"/>
    <property type="match status" value="1"/>
</dbReference>
<dbReference type="SMART" id="SM00984">
    <property type="entry name" value="UDPG_MGDP_dh_C"/>
    <property type="match status" value="1"/>
</dbReference>
<organism evidence="5 6">
    <name type="scientific">Arthrobacter alpinus</name>
    <dbReference type="NCBI Taxonomy" id="656366"/>
    <lineage>
        <taxon>Bacteria</taxon>
        <taxon>Bacillati</taxon>
        <taxon>Actinomycetota</taxon>
        <taxon>Actinomycetes</taxon>
        <taxon>Micrococcales</taxon>
        <taxon>Micrococcaceae</taxon>
        <taxon>Arthrobacter</taxon>
    </lineage>
</organism>
<proteinExistence type="inferred from homology"/>
<dbReference type="SUPFAM" id="SSF51735">
    <property type="entry name" value="NAD(P)-binding Rossmann-fold domains"/>
    <property type="match status" value="1"/>
</dbReference>
<dbReference type="InterPro" id="IPR017476">
    <property type="entry name" value="UDP-Glc/GDP-Man"/>
</dbReference>
<dbReference type="GO" id="GO:0016616">
    <property type="term" value="F:oxidoreductase activity, acting on the CH-OH group of donors, NAD or NADP as acceptor"/>
    <property type="evidence" value="ECO:0007669"/>
    <property type="project" value="InterPro"/>
</dbReference>
<protein>
    <submittedName>
        <fullName evidence="5">Nucleotide sugar dehydrogenase</fullName>
    </submittedName>
</protein>
<keyword evidence="1" id="KW-0560">Oxidoreductase</keyword>
<evidence type="ECO:0000313" key="6">
    <source>
        <dbReference type="Proteomes" id="UP000182725"/>
    </source>
</evidence>
<dbReference type="InterPro" id="IPR036220">
    <property type="entry name" value="UDP-Glc/GDP-Man_DH_C_sf"/>
</dbReference>
<feature type="domain" description="UDP-glucose/GDP-mannose dehydrogenase C-terminal" evidence="4">
    <location>
        <begin position="369"/>
        <end position="462"/>
    </location>
</feature>
<evidence type="ECO:0000256" key="1">
    <source>
        <dbReference type="ARBA" id="ARBA00023002"/>
    </source>
</evidence>
<dbReference type="Pfam" id="PF03720">
    <property type="entry name" value="UDPG_MGDP_dh_C"/>
    <property type="match status" value="1"/>
</dbReference>
<dbReference type="Gene3D" id="3.40.50.720">
    <property type="entry name" value="NAD(P)-binding Rossmann-like Domain"/>
    <property type="match status" value="2"/>
</dbReference>
<dbReference type="SUPFAM" id="SSF48179">
    <property type="entry name" value="6-phosphogluconate dehydrogenase C-terminal domain-like"/>
    <property type="match status" value="1"/>
</dbReference>
<dbReference type="Proteomes" id="UP000182725">
    <property type="component" value="Unassembled WGS sequence"/>
</dbReference>
<sequence>MVHIIKDKTLEMVFAAQTQGQDTADQTGVVETEWLRDSDAQPAAMPEDSGEFRFDVAIVGLGYVGLPTALAISTSGRRVVGLDVSERRLSTIRNQQADLLDSDKVRLSEALNDPNFVISSDLSLVSQAAAVIVCVPTPVDPYLIPDLSILRSACAAVVEHAVAGQLLMLTSTTYVGSTRDMLAQPLAERGLIAGSNIFVAFSPERINPGVDSFSHEDVPRVVGGVTETCGKVAEDLLKTVTKSVYVVPSADAAEMTKLVENTFRAVNIALANEFADICQELNIEVIDVINAASTKPYGFMRFTPGPGVGGHCIPCDPHYLLWQLRKSRMGSPVIESAMAGIASRPHHVVERTRRILSDRDHRVSFAKILIVGVAYKPDVEDLRESPALEIIAALAAEDADVAYVDHWCPTAPDGKGGVLVSIENPAEWHPDVVIVHTRHTGVDLSWLEDVPVVLDTTYQLAPAKNIVRL</sequence>
<dbReference type="AlphaFoldDB" id="A0A1H5KJ26"/>
<dbReference type="InterPro" id="IPR008927">
    <property type="entry name" value="6-PGluconate_DH-like_C_sf"/>
</dbReference>
<dbReference type="InterPro" id="IPR014027">
    <property type="entry name" value="UDP-Glc/GDP-Man_DH_C"/>
</dbReference>
<dbReference type="Pfam" id="PF00984">
    <property type="entry name" value="UDPG_MGDP_dh"/>
    <property type="match status" value="1"/>
</dbReference>
<evidence type="ECO:0000256" key="2">
    <source>
        <dbReference type="ARBA" id="ARBA00023027"/>
    </source>
</evidence>
<comment type="similarity">
    <text evidence="3">Belongs to the UDP-glucose/GDP-mannose dehydrogenase family.</text>
</comment>
<dbReference type="PANTHER" id="PTHR43491">
    <property type="entry name" value="UDP-N-ACETYL-D-MANNOSAMINE DEHYDROGENASE"/>
    <property type="match status" value="1"/>
</dbReference>
<dbReference type="NCBIfam" id="TIGR03026">
    <property type="entry name" value="NDP-sugDHase"/>
    <property type="match status" value="1"/>
</dbReference>
<gene>
    <name evidence="5" type="ORF">SAMN04489740_2039</name>
</gene>
<dbReference type="SUPFAM" id="SSF52413">
    <property type="entry name" value="UDP-glucose/GDP-mannose dehydrogenase C-terminal domain"/>
    <property type="match status" value="1"/>
</dbReference>
<dbReference type="InterPro" id="IPR036291">
    <property type="entry name" value="NAD(P)-bd_dom_sf"/>
</dbReference>
<dbReference type="InterPro" id="IPR028359">
    <property type="entry name" value="UDP_ManNAc/GlcNAc_DH"/>
</dbReference>
<dbReference type="GO" id="GO:0051287">
    <property type="term" value="F:NAD binding"/>
    <property type="evidence" value="ECO:0007669"/>
    <property type="project" value="InterPro"/>
</dbReference>
<name>A0A1H5KJ26_9MICC</name>
<dbReference type="InterPro" id="IPR001732">
    <property type="entry name" value="UDP-Glc/GDP-Man_DH_N"/>
</dbReference>
<reference evidence="5 6" key="1">
    <citation type="submission" date="2016-10" db="EMBL/GenBank/DDBJ databases">
        <authorList>
            <person name="de Groot N.N."/>
        </authorList>
    </citation>
    <scope>NUCLEOTIDE SEQUENCE [LARGE SCALE GENOMIC DNA]</scope>
    <source>
        <strain evidence="5 6">DSM 22274</strain>
    </source>
</reference>
<dbReference type="PIRSF" id="PIRSF500136">
    <property type="entry name" value="UDP_ManNAc_DH"/>
    <property type="match status" value="1"/>
</dbReference>
<dbReference type="InterPro" id="IPR014026">
    <property type="entry name" value="UDP-Glc/GDP-Man_DH_dimer"/>
</dbReference>
<evidence type="ECO:0000313" key="5">
    <source>
        <dbReference type="EMBL" id="SEE64805.1"/>
    </source>
</evidence>
<accession>A0A1H5KJ26</accession>
<keyword evidence="2" id="KW-0520">NAD</keyword>